<sequence length="149" mass="15840">MGDIKHYEEDHQHCAHHQLISPFIAIDSFSISSILLVPGASTFNTLVSSFLSYSTFQQPPSCRSPPSSSPLLPSPWAMLPQASVPRNFIDGKGSALFGNVGKACSVGSKDGECDRFGRCVQEIPPNEVSVLNQGQTVDTCTAGGQTGTL</sequence>
<comment type="caution">
    <text evidence="1">The sequence shown here is derived from an EMBL/GenBank/DDBJ whole genome shotgun (WGS) entry which is preliminary data.</text>
</comment>
<dbReference type="Proteomes" id="UP001243330">
    <property type="component" value="Unassembled WGS sequence"/>
</dbReference>
<evidence type="ECO:0000313" key="2">
    <source>
        <dbReference type="Proteomes" id="UP001243330"/>
    </source>
</evidence>
<proteinExistence type="predicted"/>
<organism evidence="1 2">
    <name type="scientific">Colletotrichum chrysophilum</name>
    <dbReference type="NCBI Taxonomy" id="1836956"/>
    <lineage>
        <taxon>Eukaryota</taxon>
        <taxon>Fungi</taxon>
        <taxon>Dikarya</taxon>
        <taxon>Ascomycota</taxon>
        <taxon>Pezizomycotina</taxon>
        <taxon>Sordariomycetes</taxon>
        <taxon>Hypocreomycetidae</taxon>
        <taxon>Glomerellales</taxon>
        <taxon>Glomerellaceae</taxon>
        <taxon>Colletotrichum</taxon>
        <taxon>Colletotrichum gloeosporioides species complex</taxon>
    </lineage>
</organism>
<dbReference type="AlphaFoldDB" id="A0AAD9AI41"/>
<evidence type="ECO:0000313" key="1">
    <source>
        <dbReference type="EMBL" id="KAK1846004.1"/>
    </source>
</evidence>
<reference evidence="1" key="1">
    <citation type="submission" date="2023-01" db="EMBL/GenBank/DDBJ databases">
        <title>Colletotrichum chrysophilum M932 genome sequence.</title>
        <authorList>
            <person name="Baroncelli R."/>
        </authorList>
    </citation>
    <scope>NUCLEOTIDE SEQUENCE</scope>
    <source>
        <strain evidence="1">M932</strain>
    </source>
</reference>
<accession>A0AAD9AI41</accession>
<name>A0AAD9AI41_9PEZI</name>
<keyword evidence="2" id="KW-1185">Reference proteome</keyword>
<protein>
    <submittedName>
        <fullName evidence="1">Uncharacterized protein</fullName>
    </submittedName>
</protein>
<gene>
    <name evidence="1" type="ORF">CCHR01_11370</name>
</gene>
<dbReference type="EMBL" id="JAQOWY010000252">
    <property type="protein sequence ID" value="KAK1846004.1"/>
    <property type="molecule type" value="Genomic_DNA"/>
</dbReference>